<dbReference type="InterPro" id="IPR014043">
    <property type="entry name" value="Acyl_transferase_dom"/>
</dbReference>
<dbReference type="SUPFAM" id="SSF55048">
    <property type="entry name" value="Probable ACP-binding domain of malonyl-CoA ACP transacylase"/>
    <property type="match status" value="1"/>
</dbReference>
<reference evidence="4" key="1">
    <citation type="submission" date="2022-06" db="EMBL/GenBank/DDBJ databases">
        <authorList>
            <person name="Ping M."/>
        </authorList>
    </citation>
    <scope>NUCLEOTIDE SEQUENCE</scope>
    <source>
        <strain evidence="4">JCM11759T</strain>
    </source>
</reference>
<name>A0ABY5D1Z4_9ACTN</name>
<dbReference type="RefSeq" id="WP_254417513.1">
    <property type="nucleotide sequence ID" value="NZ_BAAAJB010000077.1"/>
</dbReference>
<dbReference type="PANTHER" id="PTHR43775">
    <property type="entry name" value="FATTY ACID SYNTHASE"/>
    <property type="match status" value="1"/>
</dbReference>
<dbReference type="InterPro" id="IPR016039">
    <property type="entry name" value="Thiolase-like"/>
</dbReference>
<dbReference type="Pfam" id="PF16197">
    <property type="entry name" value="KAsynt_C_assoc"/>
    <property type="match status" value="1"/>
</dbReference>
<accession>A0ABY5D1Z4</accession>
<dbReference type="InterPro" id="IPR014031">
    <property type="entry name" value="Ketoacyl_synth_C"/>
</dbReference>
<keyword evidence="5" id="KW-1185">Reference proteome</keyword>
<evidence type="ECO:0000256" key="2">
    <source>
        <dbReference type="ARBA" id="ARBA00022553"/>
    </source>
</evidence>
<dbReference type="EMBL" id="CP099837">
    <property type="protein sequence ID" value="USY18037.1"/>
    <property type="molecule type" value="Genomic_DNA"/>
</dbReference>
<keyword evidence="2" id="KW-0597">Phosphoprotein</keyword>
<dbReference type="SUPFAM" id="SSF52151">
    <property type="entry name" value="FabD/lysophospholipase-like"/>
    <property type="match status" value="1"/>
</dbReference>
<dbReference type="SMART" id="SM00825">
    <property type="entry name" value="PKS_KS"/>
    <property type="match status" value="1"/>
</dbReference>
<dbReference type="Gene3D" id="3.40.47.10">
    <property type="match status" value="1"/>
</dbReference>
<proteinExistence type="predicted"/>
<dbReference type="CDD" id="cd00833">
    <property type="entry name" value="PKS"/>
    <property type="match status" value="1"/>
</dbReference>
<dbReference type="InterPro" id="IPR020841">
    <property type="entry name" value="PKS_Beta-ketoAc_synthase_dom"/>
</dbReference>
<dbReference type="Gene3D" id="3.40.366.10">
    <property type="entry name" value="Malonyl-Coenzyme A Acyl Carrier Protein, domain 2"/>
    <property type="match status" value="1"/>
</dbReference>
<dbReference type="Proteomes" id="UP001055940">
    <property type="component" value="Chromosome"/>
</dbReference>
<keyword evidence="1" id="KW-0596">Phosphopantetheine</keyword>
<evidence type="ECO:0000313" key="4">
    <source>
        <dbReference type="EMBL" id="USY18037.1"/>
    </source>
</evidence>
<dbReference type="Gene3D" id="3.30.70.3290">
    <property type="match status" value="1"/>
</dbReference>
<dbReference type="Pfam" id="PF02801">
    <property type="entry name" value="Ketoacyl-synt_C"/>
    <property type="match status" value="1"/>
</dbReference>
<organism evidence="4 5">
    <name type="scientific">Nocardiopsis exhalans</name>
    <dbReference type="NCBI Taxonomy" id="163604"/>
    <lineage>
        <taxon>Bacteria</taxon>
        <taxon>Bacillati</taxon>
        <taxon>Actinomycetota</taxon>
        <taxon>Actinomycetes</taxon>
        <taxon>Streptosporangiales</taxon>
        <taxon>Nocardiopsidaceae</taxon>
        <taxon>Nocardiopsis</taxon>
    </lineage>
</organism>
<dbReference type="Pfam" id="PF00109">
    <property type="entry name" value="ketoacyl-synt"/>
    <property type="match status" value="1"/>
</dbReference>
<evidence type="ECO:0000256" key="1">
    <source>
        <dbReference type="ARBA" id="ARBA00022450"/>
    </source>
</evidence>
<dbReference type="SUPFAM" id="SSF53901">
    <property type="entry name" value="Thiolase-like"/>
    <property type="match status" value="1"/>
</dbReference>
<dbReference type="PROSITE" id="PS52004">
    <property type="entry name" value="KS3_2"/>
    <property type="match status" value="1"/>
</dbReference>
<evidence type="ECO:0000259" key="3">
    <source>
        <dbReference type="PROSITE" id="PS52004"/>
    </source>
</evidence>
<dbReference type="SMART" id="SM00827">
    <property type="entry name" value="PKS_AT"/>
    <property type="match status" value="1"/>
</dbReference>
<dbReference type="InterPro" id="IPR001227">
    <property type="entry name" value="Ac_transferase_dom_sf"/>
</dbReference>
<dbReference type="PANTHER" id="PTHR43775:SF37">
    <property type="entry name" value="SI:DKEY-61P9.11"/>
    <property type="match status" value="1"/>
</dbReference>
<protein>
    <submittedName>
        <fullName evidence="4">Type I polyketide synthase</fullName>
    </submittedName>
</protein>
<dbReference type="InterPro" id="IPR016035">
    <property type="entry name" value="Acyl_Trfase/lysoPLipase"/>
</dbReference>
<dbReference type="InterPro" id="IPR032821">
    <property type="entry name" value="PKS_assoc"/>
</dbReference>
<evidence type="ECO:0000313" key="5">
    <source>
        <dbReference type="Proteomes" id="UP001055940"/>
    </source>
</evidence>
<gene>
    <name evidence="4" type="ORF">NE857_22235</name>
</gene>
<dbReference type="Pfam" id="PF00698">
    <property type="entry name" value="Acyl_transf_1"/>
    <property type="match status" value="1"/>
</dbReference>
<dbReference type="InterPro" id="IPR050091">
    <property type="entry name" value="PKS_NRPS_Biosynth_Enz"/>
</dbReference>
<dbReference type="InterPro" id="IPR016036">
    <property type="entry name" value="Malonyl_transacylase_ACP-bd"/>
</dbReference>
<sequence>MTTPNTGEPAVAVVGLACRLPGHIRSPQAFWDALITGRDLVTDHTDAHPRADILPAAILTETEQGFDAAHFGFSPTEVAAMDPQQQMLLELVDEAFQDAGMALAHWRGKRVGLWVGSSCLDQALLRLGPGQGGTMVDTAGALPSMLANRLSRHPHIDWRGPSEALDTACSASLVATHRAHQALLTSEVDLAVVASANTLRLDTHTRMFAASRVLSNDGHVHPFDQGGSGFVRGEGGGALILQRTADCPTTGTRPRALVAASLTNCDGAGAPIGTPNVAGQIDLLTRTYAQAGLAPDQVDYVEGHATGTAAGDAAESRALGRVLGRARPEGEPLLVGGVKPNVGHLEGGAGLIALIKVVLSLEHGVIPPTIHHTHPLPALQRMGLQVPTTARPWPQREHTPTAGVSAFGFGGTNAHLILQQAPPAPNPPSAHSDEDQAPHLIPLSASSTAALAQSAGLWSAAMGQAGSVRQVAATAAHRRDHHHGARAVVLADSAPQAAQAWDAAAQGRTHLSLAGPRRPAHKPLVVFVYPGHGAHPATLSGHHGLEAEPVFTQALERARLATFLESDQGEADGLARVQPAQWAWQVAATALLASWGVRPDVVVGHSLGELAAAHTAGVLTLHEAALVVAQRSRLLEQTAPKGELLATSLDPARAQELVRSLPTVAVASINAANATVLSGPIGELDLLADQLAKSGVWTRRISDAPPAHGPLVADQAEQLPDLVKTIRPSPAITALWSTATAARAQGPEWDAAYWGRQLRSPVLLHKTVRALAEQERPVVVVEVGARSVLASALASTLAQAQRRYEVDPPLVCTDGPAAPRENLLMALGQLYTFGLNPSWPTPSTPTAAPLPLRAWTHHSSAAPQNANQVVELSALEPERARTVITEQVTALVRGLLPQGSALPQGDAVLAEAGLGSLALAHLHIQLIHQLPDLAGLPAHVVHQATTMSALVKAITQFWAPAHLAHS</sequence>
<feature type="domain" description="Ketosynthase family 3 (KS3)" evidence="3">
    <location>
        <begin position="8"/>
        <end position="420"/>
    </location>
</feature>
<dbReference type="InterPro" id="IPR014030">
    <property type="entry name" value="Ketoacyl_synth_N"/>
</dbReference>